<sequence>MTHLIRRAILFALIGLSLSSCYFSGGNNRLTVLQRVDSLMVNHPDSALSLLESIDNTDTLLRADRAYYALLLTQAKDKNYIKHTTDSVMHKVVDYYDSGNNDVLRMKAHYYLARVYQDMDSVSASVGEFLIALQLAEGVKDSDFICLSAANLGHFLKEHDLPDEADSYYQRAEEVALSKRDSLYWALVLINRADISMHKGKEYYEEAEIELLKVLEFTKSNDYMSVKRTATNSLLFLYSNMERYDDAIQLGREYIYTQSDSIKKIDAYLILGDAFYNLSQNDSAYFYLKKSLLSPNYHTKYWAYNLLSNMAAEKGLLVQSLQWKDSCLVYDNLASTLSYPVKTIKSLERMINQRYLIQYKSLAKWQWLAISFIVTILILSLIYFVCKRKKYRKRLMQLNEERSSMKELFNNKLAEIQRLHELIGQCEGDKAKIYVLDKQLKTVYAERDNLLDKLIHSLPVFKSLILMIERNKDEKGSKEIIDIKLWGKIISELDDITNNFTIRLSDQFPMLKKDDIHFCCLLKMGFKYSDIACLCGRTINMMYKRRDLVIERIELNISSSLETFIKVY</sequence>
<name>A0A413VS74_9BACE</name>
<protein>
    <recommendedName>
        <fullName evidence="4">Tetratricopeptide repeat protein</fullName>
    </recommendedName>
</protein>
<keyword evidence="1" id="KW-0472">Membrane</keyword>
<accession>A0A413VS74</accession>
<dbReference type="EMBL" id="QSGO01000004">
    <property type="protein sequence ID" value="RHB36467.1"/>
    <property type="molecule type" value="Genomic_DNA"/>
</dbReference>
<reference evidence="2 3" key="1">
    <citation type="submission" date="2018-08" db="EMBL/GenBank/DDBJ databases">
        <title>A genome reference for cultivated species of the human gut microbiota.</title>
        <authorList>
            <person name="Zou Y."/>
            <person name="Xue W."/>
            <person name="Luo G."/>
        </authorList>
    </citation>
    <scope>NUCLEOTIDE SEQUENCE [LARGE SCALE GENOMIC DNA]</scope>
    <source>
        <strain evidence="2 3">AM40-30BH</strain>
    </source>
</reference>
<dbReference type="Proteomes" id="UP000284379">
    <property type="component" value="Unassembled WGS sequence"/>
</dbReference>
<proteinExistence type="predicted"/>
<feature type="transmembrane region" description="Helical" evidence="1">
    <location>
        <begin position="365"/>
        <end position="386"/>
    </location>
</feature>
<gene>
    <name evidence="2" type="ORF">DW888_07505</name>
</gene>
<evidence type="ECO:0000313" key="2">
    <source>
        <dbReference type="EMBL" id="RHB36467.1"/>
    </source>
</evidence>
<comment type="caution">
    <text evidence="2">The sequence shown here is derived from an EMBL/GenBank/DDBJ whole genome shotgun (WGS) entry which is preliminary data.</text>
</comment>
<dbReference type="SUPFAM" id="SSF48452">
    <property type="entry name" value="TPR-like"/>
    <property type="match status" value="1"/>
</dbReference>
<evidence type="ECO:0000256" key="1">
    <source>
        <dbReference type="SAM" id="Phobius"/>
    </source>
</evidence>
<dbReference type="InterPro" id="IPR011990">
    <property type="entry name" value="TPR-like_helical_dom_sf"/>
</dbReference>
<evidence type="ECO:0000313" key="3">
    <source>
        <dbReference type="Proteomes" id="UP000284379"/>
    </source>
</evidence>
<dbReference type="Gene3D" id="1.25.40.10">
    <property type="entry name" value="Tetratricopeptide repeat domain"/>
    <property type="match status" value="2"/>
</dbReference>
<dbReference type="PROSITE" id="PS51257">
    <property type="entry name" value="PROKAR_LIPOPROTEIN"/>
    <property type="match status" value="1"/>
</dbReference>
<organism evidence="2 3">
    <name type="scientific">Bacteroides nordii</name>
    <dbReference type="NCBI Taxonomy" id="291645"/>
    <lineage>
        <taxon>Bacteria</taxon>
        <taxon>Pseudomonadati</taxon>
        <taxon>Bacteroidota</taxon>
        <taxon>Bacteroidia</taxon>
        <taxon>Bacteroidales</taxon>
        <taxon>Bacteroidaceae</taxon>
        <taxon>Bacteroides</taxon>
    </lineage>
</organism>
<keyword evidence="1" id="KW-1133">Transmembrane helix</keyword>
<dbReference type="RefSeq" id="WP_122201213.1">
    <property type="nucleotide sequence ID" value="NZ_CABJFV010000004.1"/>
</dbReference>
<evidence type="ECO:0008006" key="4">
    <source>
        <dbReference type="Google" id="ProtNLM"/>
    </source>
</evidence>
<keyword evidence="1" id="KW-0812">Transmembrane</keyword>
<dbReference type="AlphaFoldDB" id="A0A413VS74"/>